<dbReference type="EMBL" id="BARW01008984">
    <property type="protein sequence ID" value="GAI74741.1"/>
    <property type="molecule type" value="Genomic_DNA"/>
</dbReference>
<comment type="caution">
    <text evidence="1">The sequence shown here is derived from an EMBL/GenBank/DDBJ whole genome shotgun (WGS) entry which is preliminary data.</text>
</comment>
<gene>
    <name evidence="1" type="ORF">S12H4_18225</name>
</gene>
<protein>
    <recommendedName>
        <fullName evidence="2">TonB-dependent receptor-like beta-barrel domain-containing protein</fullName>
    </recommendedName>
</protein>
<reference evidence="1" key="1">
    <citation type="journal article" date="2014" name="Front. Microbiol.">
        <title>High frequency of phylogenetically diverse reductive dehalogenase-homologous genes in deep subseafloor sedimentary metagenomes.</title>
        <authorList>
            <person name="Kawai M."/>
            <person name="Futagami T."/>
            <person name="Toyoda A."/>
            <person name="Takaki Y."/>
            <person name="Nishi S."/>
            <person name="Hori S."/>
            <person name="Arai W."/>
            <person name="Tsubouchi T."/>
            <person name="Morono Y."/>
            <person name="Uchiyama I."/>
            <person name="Ito T."/>
            <person name="Fujiyama A."/>
            <person name="Inagaki F."/>
            <person name="Takami H."/>
        </authorList>
    </citation>
    <scope>NUCLEOTIDE SEQUENCE</scope>
    <source>
        <strain evidence="1">Expedition CK06-06</strain>
    </source>
</reference>
<evidence type="ECO:0000313" key="1">
    <source>
        <dbReference type="EMBL" id="GAI74741.1"/>
    </source>
</evidence>
<dbReference type="AlphaFoldDB" id="X1S6J2"/>
<evidence type="ECO:0008006" key="2">
    <source>
        <dbReference type="Google" id="ProtNLM"/>
    </source>
</evidence>
<name>X1S6J2_9ZZZZ</name>
<accession>X1S6J2</accession>
<proteinExistence type="predicted"/>
<sequence length="134" mass="15825">MDTAYYATTDLQDTDGIVGKPNLSFVLGADYTFVEDLYLNFQWIGRYIFDYVQGIEEDEMENRFVFSCYKTFFDKELKFGLSGMVYNLNDQDYMLHPYLEYSLTDGVFFEIRFPLKNGLRSILCFRFKISSSDK</sequence>
<organism evidence="1">
    <name type="scientific">marine sediment metagenome</name>
    <dbReference type="NCBI Taxonomy" id="412755"/>
    <lineage>
        <taxon>unclassified sequences</taxon>
        <taxon>metagenomes</taxon>
        <taxon>ecological metagenomes</taxon>
    </lineage>
</organism>